<dbReference type="NCBIfam" id="TIGR01343">
    <property type="entry name" value="hacA_fam"/>
    <property type="match status" value="1"/>
</dbReference>
<evidence type="ECO:0000256" key="5">
    <source>
        <dbReference type="ARBA" id="ARBA00023239"/>
    </source>
</evidence>
<comment type="catalytic activity">
    <reaction evidence="6">
        <text>(2R,3S)-3-isopropylmalate = (2S)-2-isopropylmalate</text>
        <dbReference type="Rhea" id="RHEA:32287"/>
        <dbReference type="ChEBI" id="CHEBI:1178"/>
        <dbReference type="ChEBI" id="CHEBI:35121"/>
        <dbReference type="EC" id="4.2.1.33"/>
    </reaction>
</comment>
<evidence type="ECO:0000256" key="3">
    <source>
        <dbReference type="ARBA" id="ARBA00023004"/>
    </source>
</evidence>
<dbReference type="Proteomes" id="UP000051861">
    <property type="component" value="Unassembled WGS sequence"/>
</dbReference>
<comment type="caution">
    <text evidence="8">The sequence shown here is derived from an EMBL/GenBank/DDBJ whole genome shotgun (WGS) entry which is preliminary data.</text>
</comment>
<dbReference type="AlphaFoldDB" id="A0A0S7XSH0"/>
<dbReference type="SUPFAM" id="SSF53732">
    <property type="entry name" value="Aconitase iron-sulfur domain"/>
    <property type="match status" value="1"/>
</dbReference>
<feature type="domain" description="Aconitase/3-isopropylmalate dehydratase large subunit alpha/beta/alpha" evidence="7">
    <location>
        <begin position="7"/>
        <end position="284"/>
    </location>
</feature>
<comment type="pathway">
    <text evidence="6">Amino-acid biosynthesis; L-leucine biosynthesis; L-leucine from 3-methyl-2-oxobutanoate: step 2/4.</text>
</comment>
<dbReference type="GO" id="GO:0051539">
    <property type="term" value="F:4 iron, 4 sulfur cluster binding"/>
    <property type="evidence" value="ECO:0007669"/>
    <property type="project" value="UniProtKB-KW"/>
</dbReference>
<evidence type="ECO:0000256" key="6">
    <source>
        <dbReference type="HAMAP-Rule" id="MF_01027"/>
    </source>
</evidence>
<accession>A0A0S7XSH0</accession>
<evidence type="ECO:0000256" key="4">
    <source>
        <dbReference type="ARBA" id="ARBA00023014"/>
    </source>
</evidence>
<dbReference type="EC" id="4.2.1.33" evidence="6"/>
<reference evidence="8 9" key="1">
    <citation type="journal article" date="2015" name="Microbiome">
        <title>Genomic resolution of linkages in carbon, nitrogen, and sulfur cycling among widespread estuary sediment bacteria.</title>
        <authorList>
            <person name="Baker B.J."/>
            <person name="Lazar C.S."/>
            <person name="Teske A.P."/>
            <person name="Dick G.J."/>
        </authorList>
    </citation>
    <scope>NUCLEOTIDE SEQUENCE [LARGE SCALE GENOMIC DNA]</scope>
    <source>
        <strain evidence="8">DG_54_3</strain>
    </source>
</reference>
<keyword evidence="6" id="KW-0432">Leucine biosynthesis</keyword>
<evidence type="ECO:0000259" key="7">
    <source>
        <dbReference type="Pfam" id="PF00330"/>
    </source>
</evidence>
<comment type="similarity">
    <text evidence="6">Belongs to the aconitase/IPM isomerase family. LeuC type 2 subfamily.</text>
</comment>
<dbReference type="Pfam" id="PF00330">
    <property type="entry name" value="Aconitase"/>
    <property type="match status" value="1"/>
</dbReference>
<keyword evidence="6" id="KW-0028">Amino-acid biosynthesis</keyword>
<dbReference type="CDD" id="cd01583">
    <property type="entry name" value="IPMI"/>
    <property type="match status" value="1"/>
</dbReference>
<dbReference type="InterPro" id="IPR001030">
    <property type="entry name" value="Acoase/IPM_deHydtase_lsu_aba"/>
</dbReference>
<dbReference type="PANTHER" id="PTHR43822:SF2">
    <property type="entry name" value="HOMOACONITASE, MITOCHONDRIAL"/>
    <property type="match status" value="1"/>
</dbReference>
<dbReference type="InterPro" id="IPR018136">
    <property type="entry name" value="Aconitase_4Fe-4S_BS"/>
</dbReference>
<dbReference type="GO" id="GO:0003861">
    <property type="term" value="F:3-isopropylmalate dehydratase activity"/>
    <property type="evidence" value="ECO:0007669"/>
    <property type="project" value="UniProtKB-UniRule"/>
</dbReference>
<feature type="binding site" evidence="6">
    <location>
        <position position="297"/>
    </location>
    <ligand>
        <name>[4Fe-4S] cluster</name>
        <dbReference type="ChEBI" id="CHEBI:49883"/>
    </ligand>
</feature>
<dbReference type="GO" id="GO:0046872">
    <property type="term" value="F:metal ion binding"/>
    <property type="evidence" value="ECO:0007669"/>
    <property type="project" value="UniProtKB-KW"/>
</dbReference>
<proteinExistence type="inferred from homology"/>
<dbReference type="InterPro" id="IPR011826">
    <property type="entry name" value="HAcnase/IPMdehydase_lsu_prok"/>
</dbReference>
<dbReference type="PROSITE" id="PS01244">
    <property type="entry name" value="ACONITASE_2"/>
    <property type="match status" value="1"/>
</dbReference>
<evidence type="ECO:0000313" key="8">
    <source>
        <dbReference type="EMBL" id="KPJ65426.1"/>
    </source>
</evidence>
<dbReference type="EMBL" id="LIZX01000117">
    <property type="protein sequence ID" value="KPJ65426.1"/>
    <property type="molecule type" value="Genomic_DNA"/>
</dbReference>
<sequence>MGKTLSEKILSQKAGRDVKAGEVVTVSPDYILSHDNAAAIIQEFNKLGLKRVKNPPKIVIILDHVVPASTEKYAQNHQIIRGFVASQKLQNFFDINCGICHQVFSEKGFALPGKLILGSDSHTTSYGAFGAFAAGIGRSEVASLWATDEIWLRVPETIRIEIQGKLPPGVYAKDVALKIIGEQGADRANYKAVEFTGETAENFSLASRLTMANMAAEMGAKNGYFAPNEEALRYLKERKRDEFQVITSDSDANFEAVIRVDISALDPQVACPHTVDNVKPVSEVEGTKFHQALIGTCTNGRLEDLKVAARILKGEKIHPSVRVLVIPASQETYLLALKEGILEIFLEAGCVVLNPGCGPCLGAHQGILAPGEVALSTANRNFKGRMGSRESEIYLASPATVAASSLKGEITDPRKFL</sequence>
<comment type="cofactor">
    <cofactor evidence="6">
        <name>[4Fe-4S] cluster</name>
        <dbReference type="ChEBI" id="CHEBI:49883"/>
    </cofactor>
    <text evidence="6">Binds 1 [4Fe-4S] cluster per subunit.</text>
</comment>
<dbReference type="InterPro" id="IPR006251">
    <property type="entry name" value="Homoacnase/IPMdehydase_lsu"/>
</dbReference>
<keyword evidence="3 6" id="KW-0408">Iron</keyword>
<evidence type="ECO:0000256" key="1">
    <source>
        <dbReference type="ARBA" id="ARBA00022485"/>
    </source>
</evidence>
<dbReference type="PATRIC" id="fig|1703775.3.peg.651"/>
<dbReference type="PANTHER" id="PTHR43822">
    <property type="entry name" value="HOMOACONITASE, MITOCHONDRIAL-RELATED"/>
    <property type="match status" value="1"/>
</dbReference>
<evidence type="ECO:0000313" key="9">
    <source>
        <dbReference type="Proteomes" id="UP000051861"/>
    </source>
</evidence>
<dbReference type="NCBIfam" id="NF001614">
    <property type="entry name" value="PRK00402.1"/>
    <property type="match status" value="1"/>
</dbReference>
<gene>
    <name evidence="6" type="primary">leuC</name>
    <name evidence="8" type="ORF">AMJ44_10195</name>
</gene>
<keyword evidence="2 6" id="KW-0479">Metal-binding</keyword>
<organism evidence="8 9">
    <name type="scientific">candidate division WOR-1 bacterium DG_54_3</name>
    <dbReference type="NCBI Taxonomy" id="1703775"/>
    <lineage>
        <taxon>Bacteria</taxon>
        <taxon>Bacillati</taxon>
        <taxon>Saganbacteria</taxon>
    </lineage>
</organism>
<feature type="binding site" evidence="6">
    <location>
        <position position="357"/>
    </location>
    <ligand>
        <name>[4Fe-4S] cluster</name>
        <dbReference type="ChEBI" id="CHEBI:49883"/>
    </ligand>
</feature>
<dbReference type="Gene3D" id="3.30.499.10">
    <property type="entry name" value="Aconitase, domain 3"/>
    <property type="match status" value="2"/>
</dbReference>
<dbReference type="InterPro" id="IPR036008">
    <property type="entry name" value="Aconitase_4Fe-4S_dom"/>
</dbReference>
<protein>
    <recommendedName>
        <fullName evidence="6">3-isopropylmalate dehydratase large subunit</fullName>
        <ecNumber evidence="6">4.2.1.33</ecNumber>
    </recommendedName>
    <alternativeName>
        <fullName evidence="6">Alpha-IPM isomerase</fullName>
        <shortName evidence="6">IPMI</shortName>
    </alternativeName>
    <alternativeName>
        <fullName evidence="6">Isopropylmalate isomerase</fullName>
    </alternativeName>
</protein>
<dbReference type="InterPro" id="IPR015931">
    <property type="entry name" value="Acnase/IPM_dHydase_lsu_aba_1/3"/>
</dbReference>
<keyword evidence="4 6" id="KW-0411">Iron-sulfur</keyword>
<evidence type="ECO:0000256" key="2">
    <source>
        <dbReference type="ARBA" id="ARBA00022723"/>
    </source>
</evidence>
<dbReference type="GO" id="GO:0009098">
    <property type="term" value="P:L-leucine biosynthetic process"/>
    <property type="evidence" value="ECO:0007669"/>
    <property type="project" value="UniProtKB-UniRule"/>
</dbReference>
<dbReference type="InterPro" id="IPR050067">
    <property type="entry name" value="IPM_dehydratase_rel_enz"/>
</dbReference>
<dbReference type="NCBIfam" id="TIGR02086">
    <property type="entry name" value="IPMI_arch"/>
    <property type="match status" value="1"/>
</dbReference>
<comment type="function">
    <text evidence="6">Catalyzes the isomerization between 2-isopropylmalate and 3-isopropylmalate, via the formation of 2-isopropylmaleate.</text>
</comment>
<dbReference type="InterPro" id="IPR033941">
    <property type="entry name" value="IPMI_cat"/>
</dbReference>
<keyword evidence="5 6" id="KW-0456">Lyase</keyword>
<dbReference type="PRINTS" id="PR00415">
    <property type="entry name" value="ACONITASE"/>
</dbReference>
<name>A0A0S7XSH0_UNCSA</name>
<feature type="binding site" evidence="6">
    <location>
        <position position="360"/>
    </location>
    <ligand>
        <name>[4Fe-4S] cluster</name>
        <dbReference type="ChEBI" id="CHEBI:49883"/>
    </ligand>
</feature>
<keyword evidence="1 6" id="KW-0004">4Fe-4S</keyword>
<comment type="subunit">
    <text evidence="6">Heterodimer of LeuC and LeuD.</text>
</comment>
<dbReference type="HAMAP" id="MF_01027">
    <property type="entry name" value="LeuC_type2"/>
    <property type="match status" value="1"/>
</dbReference>
<keyword evidence="6" id="KW-0100">Branched-chain amino acid biosynthesis</keyword>
<dbReference type="UniPathway" id="UPA00048">
    <property type="reaction ID" value="UER00071"/>
</dbReference>